<protein>
    <recommendedName>
        <fullName evidence="1">Large polyvalent protein associated domain-containing protein</fullName>
    </recommendedName>
</protein>
<dbReference type="EMBL" id="JAMDNP010000049">
    <property type="protein sequence ID" value="MCY9763148.1"/>
    <property type="molecule type" value="Genomic_DNA"/>
</dbReference>
<feature type="domain" description="Large polyvalent protein associated" evidence="1">
    <location>
        <begin position="10"/>
        <end position="96"/>
    </location>
</feature>
<gene>
    <name evidence="2" type="ORF">M5X12_21680</name>
</gene>
<dbReference type="InterPro" id="IPR041311">
    <property type="entry name" value="LPD29"/>
</dbReference>
<proteinExistence type="predicted"/>
<accession>A0ABT4H2E3</accession>
<dbReference type="RefSeq" id="WP_005551968.1">
    <property type="nucleotide sequence ID" value="NZ_JAMDLX010000026.1"/>
</dbReference>
<dbReference type="Pfam" id="PF18847">
    <property type="entry name" value="LPD29"/>
    <property type="match status" value="1"/>
</dbReference>
<dbReference type="GeneID" id="94492161"/>
<sequence>MEKEHVYESAVETAKKIRSMLKQAYPGIKFSVRSSTYSMGSSVDVHWVDGPLTEEVDKILNRFKSGYFDGMEDMYISTGYEWEGKIVSGAKYISGTRSLSDYRKSKILKELQERYEPDPYGEYYVRHWTEAEKGLIESGVLLGFISKVQLSKKEDKETEPKVTMAQVIPFPVRAVKDPNLSASLKAERLMNSLTPEQQLKLVMLQEVLGKEEVADCLMGGTSVDYLFEVTALHIFGGGQG</sequence>
<reference evidence="2 3" key="1">
    <citation type="submission" date="2022-05" db="EMBL/GenBank/DDBJ databases">
        <title>Genome Sequencing of Bee-Associated Microbes.</title>
        <authorList>
            <person name="Dunlap C."/>
        </authorList>
    </citation>
    <scope>NUCLEOTIDE SEQUENCE [LARGE SCALE GENOMIC DNA]</scope>
    <source>
        <strain evidence="2 3">NRRL B-04010</strain>
    </source>
</reference>
<comment type="caution">
    <text evidence="2">The sequence shown here is derived from an EMBL/GenBank/DDBJ whole genome shotgun (WGS) entry which is preliminary data.</text>
</comment>
<evidence type="ECO:0000313" key="3">
    <source>
        <dbReference type="Proteomes" id="UP001527181"/>
    </source>
</evidence>
<organism evidence="2 3">
    <name type="scientific">Paenibacillus alvei</name>
    <name type="common">Bacillus alvei</name>
    <dbReference type="NCBI Taxonomy" id="44250"/>
    <lineage>
        <taxon>Bacteria</taxon>
        <taxon>Bacillati</taxon>
        <taxon>Bacillota</taxon>
        <taxon>Bacilli</taxon>
        <taxon>Bacillales</taxon>
        <taxon>Paenibacillaceae</taxon>
        <taxon>Paenibacillus</taxon>
    </lineage>
</organism>
<evidence type="ECO:0000259" key="1">
    <source>
        <dbReference type="Pfam" id="PF18847"/>
    </source>
</evidence>
<evidence type="ECO:0000313" key="2">
    <source>
        <dbReference type="EMBL" id="MCY9763148.1"/>
    </source>
</evidence>
<dbReference type="Proteomes" id="UP001527181">
    <property type="component" value="Unassembled WGS sequence"/>
</dbReference>
<keyword evidence="3" id="KW-1185">Reference proteome</keyword>
<name>A0ABT4H2E3_PAEAL</name>